<comment type="caution">
    <text evidence="2">The sequence shown here is derived from an EMBL/GenBank/DDBJ whole genome shotgun (WGS) entry which is preliminary data.</text>
</comment>
<reference evidence="2" key="1">
    <citation type="submission" date="2021-03" db="EMBL/GenBank/DDBJ databases">
        <authorList>
            <person name="Lu T."/>
            <person name="Wang Q."/>
            <person name="Han X."/>
        </authorList>
    </citation>
    <scope>NUCLEOTIDE SEQUENCE</scope>
    <source>
        <strain evidence="2">WQ 2009</strain>
    </source>
</reference>
<feature type="signal peptide" evidence="1">
    <location>
        <begin position="1"/>
        <end position="20"/>
    </location>
</feature>
<dbReference type="RefSeq" id="WP_353547805.1">
    <property type="nucleotide sequence ID" value="NZ_JAGKSB010000016.1"/>
</dbReference>
<accession>A0A8T4HBJ3</accession>
<dbReference type="AlphaFoldDB" id="A0A8T4HBJ3"/>
<keyword evidence="3" id="KW-1185">Reference proteome</keyword>
<proteinExistence type="predicted"/>
<sequence length="260" mass="30264">MKHHLSLTTLLLLLMGSSCQQSTNNVKKDEAVLVDETQTSNFAMQDSILAKSMNQDEDDLSTSLVNFNKNFFAFLEQNPSSIKYDFPKLIEGNMHIANSTDGKFRIYSWDDNQGGSMRYFNNVFQVSNPEKQLLMLKTTEEERPYHPFYSHIETMELEGKVYYLAFARNIYSSKEVNYAVEVYHIEDNKILPVKLFKTTDGLDYVVGDTFNYDELGDPDKEFIQFDAQNLSFSFPQVKEDGTFSENRVSYQYKDKFFIRK</sequence>
<dbReference type="EMBL" id="JAGKSB010000016">
    <property type="protein sequence ID" value="MBP3944299.1"/>
    <property type="molecule type" value="Genomic_DNA"/>
</dbReference>
<dbReference type="PROSITE" id="PS51257">
    <property type="entry name" value="PROKAR_LIPOPROTEIN"/>
    <property type="match status" value="1"/>
</dbReference>
<protein>
    <submittedName>
        <fullName evidence="2">Uncharacterized protein</fullName>
    </submittedName>
</protein>
<keyword evidence="1" id="KW-0732">Signal</keyword>
<organism evidence="2 3">
    <name type="scientific">Rhinopithecimicrobium faecis</name>
    <dbReference type="NCBI Taxonomy" id="2820698"/>
    <lineage>
        <taxon>Bacteria</taxon>
        <taxon>Pseudomonadati</taxon>
        <taxon>Bacteroidota</taxon>
        <taxon>Sphingobacteriia</taxon>
        <taxon>Sphingobacteriales</taxon>
        <taxon>Sphingobacteriaceae</taxon>
        <taxon>Rhinopithecimicrobium</taxon>
    </lineage>
</organism>
<evidence type="ECO:0000256" key="1">
    <source>
        <dbReference type="SAM" id="SignalP"/>
    </source>
</evidence>
<feature type="chain" id="PRO_5035911469" evidence="1">
    <location>
        <begin position="21"/>
        <end position="260"/>
    </location>
</feature>
<name>A0A8T4HBJ3_9SPHI</name>
<evidence type="ECO:0000313" key="3">
    <source>
        <dbReference type="Proteomes" id="UP000679691"/>
    </source>
</evidence>
<evidence type="ECO:0000313" key="2">
    <source>
        <dbReference type="EMBL" id="MBP3944299.1"/>
    </source>
</evidence>
<dbReference type="Proteomes" id="UP000679691">
    <property type="component" value="Unassembled WGS sequence"/>
</dbReference>
<gene>
    <name evidence="2" type="ORF">J5U18_12185</name>
</gene>